<dbReference type="Proteomes" id="UP000256297">
    <property type="component" value="Chromosome CBM2589_b"/>
</dbReference>
<dbReference type="EMBL" id="OFSP01000011">
    <property type="protein sequence ID" value="SOY47452.1"/>
    <property type="molecule type" value="Genomic_DNA"/>
</dbReference>
<proteinExistence type="predicted"/>
<name>A0A975WXJ4_9BURK</name>
<comment type="caution">
    <text evidence="1">The sequence shown here is derived from an EMBL/GenBank/DDBJ whole genome shotgun (WGS) entry which is preliminary data.</text>
</comment>
<accession>A0A975WXJ4</accession>
<organism evidence="1 2">
    <name type="scientific">Cupriavidus taiwanensis</name>
    <dbReference type="NCBI Taxonomy" id="164546"/>
    <lineage>
        <taxon>Bacteria</taxon>
        <taxon>Pseudomonadati</taxon>
        <taxon>Pseudomonadota</taxon>
        <taxon>Betaproteobacteria</taxon>
        <taxon>Burkholderiales</taxon>
        <taxon>Burkholderiaceae</taxon>
        <taxon>Cupriavidus</taxon>
    </lineage>
</organism>
<evidence type="ECO:0000313" key="1">
    <source>
        <dbReference type="EMBL" id="SOY47452.1"/>
    </source>
</evidence>
<protein>
    <submittedName>
        <fullName evidence="1">Uncharacterized protein</fullName>
    </submittedName>
</protein>
<evidence type="ECO:0000313" key="2">
    <source>
        <dbReference type="Proteomes" id="UP000256297"/>
    </source>
</evidence>
<gene>
    <name evidence="1" type="ORF">CBM2589_B190006</name>
</gene>
<sequence>MLTSPLHLRALLGFRFSEPRFRNSVAKS</sequence>
<reference evidence="1 2" key="1">
    <citation type="submission" date="2018-01" db="EMBL/GenBank/DDBJ databases">
        <authorList>
            <person name="Clerissi C."/>
        </authorList>
    </citation>
    <scope>NUCLEOTIDE SEQUENCE [LARGE SCALE GENOMIC DNA]</scope>
    <source>
        <strain evidence="1">Cupriavidus taiwanensis STM 3521</strain>
    </source>
</reference>
<dbReference type="AlphaFoldDB" id="A0A975WXJ4"/>